<proteinExistence type="predicted"/>
<protein>
    <recommendedName>
        <fullName evidence="4">NAD(+)--protein-arginine ADP-ribosyltransferase</fullName>
    </recommendedName>
</protein>
<evidence type="ECO:0000313" key="3">
    <source>
        <dbReference type="Proteomes" id="UP000699865"/>
    </source>
</evidence>
<reference evidence="2 3" key="1">
    <citation type="submission" date="2021-03" db="EMBL/GenBank/DDBJ databases">
        <title>Five novel Rahnella species.</title>
        <authorList>
            <person name="Brady C."/>
            <person name="Asselin J."/>
            <person name="Beer S."/>
            <person name="Bruberg M.B."/>
            <person name="Crampton B."/>
            <person name="Venter S."/>
            <person name="Arnold D."/>
            <person name="Denman S."/>
        </authorList>
    </citation>
    <scope>NUCLEOTIDE SEQUENCE [LARGE SCALE GENOMIC DNA]</scope>
    <source>
        <strain evidence="2 3">L72c</strain>
    </source>
</reference>
<dbReference type="Proteomes" id="UP000699865">
    <property type="component" value="Unassembled WGS sequence"/>
</dbReference>
<dbReference type="RefSeq" id="WP_217138535.1">
    <property type="nucleotide sequence ID" value="NZ_JAFMOU010000068.1"/>
</dbReference>
<organism evidence="2 3">
    <name type="scientific">Rahnella perminowiae</name>
    <dbReference type="NCBI Taxonomy" id="2816244"/>
    <lineage>
        <taxon>Bacteria</taxon>
        <taxon>Pseudomonadati</taxon>
        <taxon>Pseudomonadota</taxon>
        <taxon>Gammaproteobacteria</taxon>
        <taxon>Enterobacterales</taxon>
        <taxon>Yersiniaceae</taxon>
        <taxon>Rahnella</taxon>
    </lineage>
</organism>
<dbReference type="EMBL" id="JAFMOU010000068">
    <property type="protein sequence ID" value="MBU9835885.1"/>
    <property type="molecule type" value="Genomic_DNA"/>
</dbReference>
<evidence type="ECO:0000256" key="1">
    <source>
        <dbReference type="SAM" id="Coils"/>
    </source>
</evidence>
<gene>
    <name evidence="2" type="ORF">J1786_13830</name>
</gene>
<sequence>MFSEKETQDKIADMQDKKQKMLQIKSKLENEIKELEEKFSRQCDFDNISQNMRHYILLEKKVEELANRCFSNSTRYCNTFHEGLYKEKDEIKKNLKSLQGYSSLLNKTKVTDKNAELRLKGQKIKASQPKNVLKKLFYQGRYERETQALNYALSCYDIKPAGENFTLNDAHTINEKIDDFRHFSTQLDQLHEEIKKFGSKYTLALMSLSSVARSISDNPAYLKMKELFLGYKTLSCIYSSNRGSSEINKALRAKRDPHLSASDVIEGMRKFNHDIEHRSLKEERDKIKFYCKKMSYATLCKMEKFMYQPKGVKRTYYRGQDLNSKLAISQFQSYMDNGTTVSPTSFFSTSGTRSVAEKFARGGVKVLFKISGFSCVRMSGEYADPSENEFVFTRLAKFSVKEVSEDSSGMYHISLQEVTVGNNNKEMPY</sequence>
<evidence type="ECO:0008006" key="4">
    <source>
        <dbReference type="Google" id="ProtNLM"/>
    </source>
</evidence>
<feature type="coiled-coil region" evidence="1">
    <location>
        <begin position="11"/>
        <end position="38"/>
    </location>
</feature>
<keyword evidence="1" id="KW-0175">Coiled coil</keyword>
<accession>A0ABS6L2G7</accession>
<comment type="caution">
    <text evidence="2">The sequence shown here is derived from an EMBL/GenBank/DDBJ whole genome shotgun (WGS) entry which is preliminary data.</text>
</comment>
<keyword evidence="3" id="KW-1185">Reference proteome</keyword>
<evidence type="ECO:0000313" key="2">
    <source>
        <dbReference type="EMBL" id="MBU9835885.1"/>
    </source>
</evidence>
<name>A0ABS6L2G7_9GAMM</name>